<evidence type="ECO:0000256" key="4">
    <source>
        <dbReference type="ARBA" id="ARBA00012982"/>
    </source>
</evidence>
<comment type="catalytic activity">
    <reaction evidence="10">
        <text>7,8-dihydroneopterin 3'-triphosphate + H2O = 6-carboxy-5,6,7,8-tetrahydropterin + triphosphate + acetaldehyde + 2 H(+)</text>
        <dbReference type="Rhea" id="RHEA:27966"/>
        <dbReference type="ChEBI" id="CHEBI:15343"/>
        <dbReference type="ChEBI" id="CHEBI:15377"/>
        <dbReference type="ChEBI" id="CHEBI:15378"/>
        <dbReference type="ChEBI" id="CHEBI:18036"/>
        <dbReference type="ChEBI" id="CHEBI:58462"/>
        <dbReference type="ChEBI" id="CHEBI:61032"/>
        <dbReference type="EC" id="4.1.2.50"/>
    </reaction>
</comment>
<dbReference type="InterPro" id="IPR007115">
    <property type="entry name" value="6-PTP_synth/QueD"/>
</dbReference>
<evidence type="ECO:0000256" key="9">
    <source>
        <dbReference type="ARBA" id="ARBA00031449"/>
    </source>
</evidence>
<dbReference type="PANTHER" id="PTHR12589">
    <property type="entry name" value="PYRUVOYL TETRAHYDROBIOPTERIN SYNTHASE"/>
    <property type="match status" value="1"/>
</dbReference>
<evidence type="ECO:0000313" key="11">
    <source>
        <dbReference type="EMBL" id="RFU17738.1"/>
    </source>
</evidence>
<dbReference type="PANTHER" id="PTHR12589:SF7">
    <property type="entry name" value="6-PYRUVOYL TETRAHYDROBIOPTERIN SYNTHASE"/>
    <property type="match status" value="1"/>
</dbReference>
<dbReference type="InterPro" id="IPR038418">
    <property type="entry name" value="6-PTP_synth/QueD_sf"/>
</dbReference>
<evidence type="ECO:0000256" key="10">
    <source>
        <dbReference type="ARBA" id="ARBA00048807"/>
    </source>
</evidence>
<sequence length="145" mass="16305">MRAWLGRRYRLSASHRLHTDALSEAENRAIYGKCNNPHGHGHNYVIEVTVGGEVDPKTGMVCDLAALDACVQRKVVEPFDHMNLNTLPCFQDRVPTTENLCMEVHRRLKDALTGVELARVRVEETSNNFFEYRDGAIPSGKGNRA</sequence>
<evidence type="ECO:0000256" key="3">
    <source>
        <dbReference type="ARBA" id="ARBA00008900"/>
    </source>
</evidence>
<organism evidence="11 12">
    <name type="scientific">Paracidobacterium acidisoli</name>
    <dbReference type="NCBI Taxonomy" id="2303751"/>
    <lineage>
        <taxon>Bacteria</taxon>
        <taxon>Pseudomonadati</taxon>
        <taxon>Acidobacteriota</taxon>
        <taxon>Terriglobia</taxon>
        <taxon>Terriglobales</taxon>
        <taxon>Acidobacteriaceae</taxon>
        <taxon>Paracidobacterium</taxon>
    </lineage>
</organism>
<accession>A0A372IS76</accession>
<dbReference type="Gene3D" id="3.30.479.10">
    <property type="entry name" value="6-pyruvoyl tetrahydropterin synthase/QueD"/>
    <property type="match status" value="1"/>
</dbReference>
<keyword evidence="7" id="KW-0862">Zinc</keyword>
<dbReference type="Pfam" id="PF01242">
    <property type="entry name" value="PTPS"/>
    <property type="match status" value="1"/>
</dbReference>
<dbReference type="GO" id="GO:0070497">
    <property type="term" value="F:6-carboxytetrahydropterin synthase activity"/>
    <property type="evidence" value="ECO:0007669"/>
    <property type="project" value="UniProtKB-EC"/>
</dbReference>
<evidence type="ECO:0000256" key="6">
    <source>
        <dbReference type="ARBA" id="ARBA00022723"/>
    </source>
</evidence>
<name>A0A372IS76_9BACT</name>
<dbReference type="Proteomes" id="UP000264702">
    <property type="component" value="Unassembled WGS sequence"/>
</dbReference>
<dbReference type="OrthoDB" id="9804698at2"/>
<comment type="caution">
    <text evidence="11">The sequence shown here is derived from an EMBL/GenBank/DDBJ whole genome shotgun (WGS) entry which is preliminary data.</text>
</comment>
<dbReference type="GO" id="GO:0046872">
    <property type="term" value="F:metal ion binding"/>
    <property type="evidence" value="ECO:0007669"/>
    <property type="project" value="UniProtKB-KW"/>
</dbReference>
<dbReference type="GO" id="GO:0003874">
    <property type="term" value="F:6-pyruvoyltetrahydropterin synthase activity"/>
    <property type="evidence" value="ECO:0007669"/>
    <property type="project" value="InterPro"/>
</dbReference>
<dbReference type="GO" id="GO:0006729">
    <property type="term" value="P:tetrahydrobiopterin biosynthetic process"/>
    <property type="evidence" value="ECO:0007669"/>
    <property type="project" value="InterPro"/>
</dbReference>
<dbReference type="FunFam" id="3.30.479.10:FF:000003">
    <property type="entry name" value="6-pyruvoyl tetrahydrobiopterin synthase"/>
    <property type="match status" value="1"/>
</dbReference>
<gene>
    <name evidence="11" type="ORF">D0Y96_06340</name>
</gene>
<comment type="similarity">
    <text evidence="3">Belongs to the PTPS family. QueD subfamily.</text>
</comment>
<keyword evidence="8" id="KW-0456">Lyase</keyword>
<dbReference type="EC" id="4.1.2.50" evidence="4"/>
<evidence type="ECO:0000256" key="2">
    <source>
        <dbReference type="ARBA" id="ARBA00005061"/>
    </source>
</evidence>
<evidence type="ECO:0000313" key="12">
    <source>
        <dbReference type="Proteomes" id="UP000264702"/>
    </source>
</evidence>
<dbReference type="AlphaFoldDB" id="A0A372IS76"/>
<keyword evidence="6" id="KW-0479">Metal-binding</keyword>
<dbReference type="RefSeq" id="WP_117298486.1">
    <property type="nucleotide sequence ID" value="NZ_QVQT02000002.1"/>
</dbReference>
<evidence type="ECO:0000256" key="1">
    <source>
        <dbReference type="ARBA" id="ARBA00001947"/>
    </source>
</evidence>
<proteinExistence type="inferred from homology"/>
<dbReference type="InterPro" id="IPR022470">
    <property type="entry name" value="PTPS_Cys_AS"/>
</dbReference>
<dbReference type="EMBL" id="QVQT01000002">
    <property type="protein sequence ID" value="RFU17738.1"/>
    <property type="molecule type" value="Genomic_DNA"/>
</dbReference>
<comment type="pathway">
    <text evidence="2">Purine metabolism; 7-cyano-7-deazaguanine biosynthesis.</text>
</comment>
<dbReference type="SUPFAM" id="SSF55620">
    <property type="entry name" value="Tetrahydrobiopterin biosynthesis enzymes-like"/>
    <property type="match status" value="1"/>
</dbReference>
<comment type="cofactor">
    <cofactor evidence="1">
        <name>Zn(2+)</name>
        <dbReference type="ChEBI" id="CHEBI:29105"/>
    </cofactor>
</comment>
<dbReference type="UniPathway" id="UPA00391"/>
<keyword evidence="12" id="KW-1185">Reference proteome</keyword>
<evidence type="ECO:0000256" key="7">
    <source>
        <dbReference type="ARBA" id="ARBA00022833"/>
    </source>
</evidence>
<evidence type="ECO:0000256" key="5">
    <source>
        <dbReference type="ARBA" id="ARBA00018141"/>
    </source>
</evidence>
<reference evidence="11 12" key="1">
    <citation type="submission" date="2018-08" db="EMBL/GenBank/DDBJ databases">
        <title>Acidipila sp. 4G-K13, an acidobacterium isolated from forest soil.</title>
        <authorList>
            <person name="Gao Z.-H."/>
            <person name="Qiu L.-H."/>
        </authorList>
    </citation>
    <scope>NUCLEOTIDE SEQUENCE [LARGE SCALE GENOMIC DNA]</scope>
    <source>
        <strain evidence="11 12">4G-K13</strain>
    </source>
</reference>
<protein>
    <recommendedName>
        <fullName evidence="5">6-carboxy-5,6,7,8-tetrahydropterin synthase</fullName>
        <ecNumber evidence="4">4.1.2.50</ecNumber>
    </recommendedName>
    <alternativeName>
        <fullName evidence="9">Queuosine biosynthesis protein QueD</fullName>
    </alternativeName>
</protein>
<dbReference type="PROSITE" id="PS00987">
    <property type="entry name" value="PTPS_1"/>
    <property type="match status" value="1"/>
</dbReference>
<evidence type="ECO:0000256" key="8">
    <source>
        <dbReference type="ARBA" id="ARBA00023239"/>
    </source>
</evidence>